<dbReference type="GO" id="GO:0004337">
    <property type="term" value="F:(2E,6E)-farnesyl diphosphate synthase activity"/>
    <property type="evidence" value="ECO:0007669"/>
    <property type="project" value="TreeGrafter"/>
</dbReference>
<accession>A0A5B7FP46</accession>
<dbReference type="SUPFAM" id="SSF48576">
    <property type="entry name" value="Terpenoid synthases"/>
    <property type="match status" value="1"/>
</dbReference>
<evidence type="ECO:0000256" key="1">
    <source>
        <dbReference type="ARBA" id="ARBA00001946"/>
    </source>
</evidence>
<sequence>MGQFFQVQDDYLDCFGDSAVTGKIGTDIGKGKCTWLSVVALQRASPSQRLVMEEHYGVPEEESVCKIKGLYKELNLPATYRAYEESTSSMIRTHIQQISRGLNHNVFFNFLDKIHKRSRYIHCEGTVWAEEELRPVSRVVKEGPNLRPFIFYTYMHFVVGHSTLHTGYGVTVMCK</sequence>
<dbReference type="InterPro" id="IPR000092">
    <property type="entry name" value="Polyprenyl_synt"/>
</dbReference>
<keyword evidence="4" id="KW-0460">Magnesium</keyword>
<dbReference type="InterPro" id="IPR033749">
    <property type="entry name" value="Polyprenyl_synt_CS"/>
</dbReference>
<dbReference type="GO" id="GO:0042811">
    <property type="term" value="P:pheromone biosynthetic process"/>
    <property type="evidence" value="ECO:0007669"/>
    <property type="project" value="UniProtKB-ARBA"/>
</dbReference>
<keyword evidence="3" id="KW-0479">Metal-binding</keyword>
<reference evidence="7 8" key="1">
    <citation type="submission" date="2019-05" db="EMBL/GenBank/DDBJ databases">
        <title>Another draft genome of Portunus trituberculatus and its Hox gene families provides insights of decapod evolution.</title>
        <authorList>
            <person name="Jeong J.-H."/>
            <person name="Song I."/>
            <person name="Kim S."/>
            <person name="Choi T."/>
            <person name="Kim D."/>
            <person name="Ryu S."/>
            <person name="Kim W."/>
        </authorList>
    </citation>
    <scope>NUCLEOTIDE SEQUENCE [LARGE SCALE GENOMIC DNA]</scope>
    <source>
        <tissue evidence="7">Muscle</tissue>
    </source>
</reference>
<dbReference type="GO" id="GO:0005737">
    <property type="term" value="C:cytoplasm"/>
    <property type="evidence" value="ECO:0007669"/>
    <property type="project" value="TreeGrafter"/>
</dbReference>
<dbReference type="AlphaFoldDB" id="A0A5B7FP46"/>
<evidence type="ECO:0000256" key="4">
    <source>
        <dbReference type="ARBA" id="ARBA00022842"/>
    </source>
</evidence>
<keyword evidence="2" id="KW-0808">Transferase</keyword>
<evidence type="ECO:0000256" key="5">
    <source>
        <dbReference type="ARBA" id="ARBA00033740"/>
    </source>
</evidence>
<dbReference type="PROSITE" id="PS00444">
    <property type="entry name" value="POLYPRENYL_SYNTHASE_2"/>
    <property type="match status" value="1"/>
</dbReference>
<gene>
    <name evidence="7" type="primary">FDPS</name>
    <name evidence="7" type="ORF">E2C01_042040</name>
</gene>
<evidence type="ECO:0000256" key="6">
    <source>
        <dbReference type="ARBA" id="ARBA00034546"/>
    </source>
</evidence>
<dbReference type="GO" id="GO:0045337">
    <property type="term" value="P:farnesyl diphosphate biosynthetic process"/>
    <property type="evidence" value="ECO:0007669"/>
    <property type="project" value="TreeGrafter"/>
</dbReference>
<dbReference type="InterPro" id="IPR039702">
    <property type="entry name" value="FPS1-like"/>
</dbReference>
<evidence type="ECO:0000256" key="2">
    <source>
        <dbReference type="ARBA" id="ARBA00022679"/>
    </source>
</evidence>
<evidence type="ECO:0000313" key="8">
    <source>
        <dbReference type="Proteomes" id="UP000324222"/>
    </source>
</evidence>
<evidence type="ECO:0000256" key="3">
    <source>
        <dbReference type="ARBA" id="ARBA00022723"/>
    </source>
</evidence>
<comment type="caution">
    <text evidence="7">The sequence shown here is derived from an EMBL/GenBank/DDBJ whole genome shotgun (WGS) entry which is preliminary data.</text>
</comment>
<organism evidence="7 8">
    <name type="scientific">Portunus trituberculatus</name>
    <name type="common">Swimming crab</name>
    <name type="synonym">Neptunus trituberculatus</name>
    <dbReference type="NCBI Taxonomy" id="210409"/>
    <lineage>
        <taxon>Eukaryota</taxon>
        <taxon>Metazoa</taxon>
        <taxon>Ecdysozoa</taxon>
        <taxon>Arthropoda</taxon>
        <taxon>Crustacea</taxon>
        <taxon>Multicrustacea</taxon>
        <taxon>Malacostraca</taxon>
        <taxon>Eumalacostraca</taxon>
        <taxon>Eucarida</taxon>
        <taxon>Decapoda</taxon>
        <taxon>Pleocyemata</taxon>
        <taxon>Brachyura</taxon>
        <taxon>Eubrachyura</taxon>
        <taxon>Portunoidea</taxon>
        <taxon>Portunidae</taxon>
        <taxon>Portuninae</taxon>
        <taxon>Portunus</taxon>
    </lineage>
</organism>
<dbReference type="GO" id="GO:0046872">
    <property type="term" value="F:metal ion binding"/>
    <property type="evidence" value="ECO:0007669"/>
    <property type="project" value="UniProtKB-KW"/>
</dbReference>
<dbReference type="GO" id="GO:0004161">
    <property type="term" value="F:dimethylallyltranstransferase activity"/>
    <property type="evidence" value="ECO:0007669"/>
    <property type="project" value="TreeGrafter"/>
</dbReference>
<dbReference type="OrthoDB" id="10257492at2759"/>
<comment type="cofactor">
    <cofactor evidence="1">
        <name>Mg(2+)</name>
        <dbReference type="ChEBI" id="CHEBI:18420"/>
    </cofactor>
</comment>
<name>A0A5B7FP46_PORTR</name>
<proteinExistence type="predicted"/>
<keyword evidence="8" id="KW-1185">Reference proteome</keyword>
<dbReference type="PANTHER" id="PTHR11525">
    <property type="entry name" value="FARNESYL-PYROPHOSPHATE SYNTHETASE"/>
    <property type="match status" value="1"/>
</dbReference>
<comment type="pathway">
    <text evidence="5">Pheromone biosynthesis.</text>
</comment>
<dbReference type="Proteomes" id="UP000324222">
    <property type="component" value="Unassembled WGS sequence"/>
</dbReference>
<dbReference type="Gene3D" id="1.10.600.10">
    <property type="entry name" value="Farnesyl Diphosphate Synthase"/>
    <property type="match status" value="1"/>
</dbReference>
<dbReference type="EMBL" id="VSRR010008197">
    <property type="protein sequence ID" value="MPC48272.1"/>
    <property type="molecule type" value="Genomic_DNA"/>
</dbReference>
<dbReference type="Pfam" id="PF00348">
    <property type="entry name" value="polyprenyl_synt"/>
    <property type="match status" value="1"/>
</dbReference>
<evidence type="ECO:0000313" key="7">
    <source>
        <dbReference type="EMBL" id="MPC48272.1"/>
    </source>
</evidence>
<dbReference type="InterPro" id="IPR008949">
    <property type="entry name" value="Isoprenoid_synthase_dom_sf"/>
</dbReference>
<protein>
    <recommendedName>
        <fullName evidence="6">Farnesyl pyrophosphate synthase</fullName>
    </recommendedName>
</protein>
<dbReference type="PANTHER" id="PTHR11525:SF0">
    <property type="entry name" value="FARNESYL PYROPHOSPHATE SYNTHASE"/>
    <property type="match status" value="1"/>
</dbReference>